<evidence type="ECO:0000256" key="3">
    <source>
        <dbReference type="ARBA" id="ARBA00022989"/>
    </source>
</evidence>
<dbReference type="Pfam" id="PF01040">
    <property type="entry name" value="UbiA"/>
    <property type="match status" value="1"/>
</dbReference>
<evidence type="ECO:0000313" key="7">
    <source>
        <dbReference type="Proteomes" id="UP000027265"/>
    </source>
</evidence>
<dbReference type="InParanoid" id="A0A067PY60"/>
<name>A0A067PY60_9AGAM</name>
<evidence type="ECO:0000256" key="1">
    <source>
        <dbReference type="ARBA" id="ARBA00004141"/>
    </source>
</evidence>
<dbReference type="GO" id="GO:0016020">
    <property type="term" value="C:membrane"/>
    <property type="evidence" value="ECO:0007669"/>
    <property type="project" value="UniProtKB-SubCell"/>
</dbReference>
<dbReference type="GO" id="GO:0016765">
    <property type="term" value="F:transferase activity, transferring alkyl or aryl (other than methyl) groups"/>
    <property type="evidence" value="ECO:0007669"/>
    <property type="project" value="InterPro"/>
</dbReference>
<feature type="transmembrane region" description="Helical" evidence="5">
    <location>
        <begin position="149"/>
        <end position="170"/>
    </location>
</feature>
<comment type="subcellular location">
    <subcellularLocation>
        <location evidence="1">Membrane</location>
        <topology evidence="1">Multi-pass membrane protein</topology>
    </subcellularLocation>
</comment>
<feature type="transmembrane region" description="Helical" evidence="5">
    <location>
        <begin position="209"/>
        <end position="228"/>
    </location>
</feature>
<dbReference type="Gene3D" id="1.10.357.140">
    <property type="entry name" value="UbiA prenyltransferase"/>
    <property type="match status" value="1"/>
</dbReference>
<evidence type="ECO:0008006" key="8">
    <source>
        <dbReference type="Google" id="ProtNLM"/>
    </source>
</evidence>
<gene>
    <name evidence="6" type="ORF">JAAARDRAFT_192143</name>
</gene>
<evidence type="ECO:0000256" key="4">
    <source>
        <dbReference type="ARBA" id="ARBA00023136"/>
    </source>
</evidence>
<keyword evidence="7" id="KW-1185">Reference proteome</keyword>
<keyword evidence="4 5" id="KW-0472">Membrane</keyword>
<evidence type="ECO:0000256" key="5">
    <source>
        <dbReference type="SAM" id="Phobius"/>
    </source>
</evidence>
<feature type="transmembrane region" description="Helical" evidence="5">
    <location>
        <begin position="94"/>
        <end position="114"/>
    </location>
</feature>
<dbReference type="EMBL" id="KL197715">
    <property type="protein sequence ID" value="KDQ59644.1"/>
    <property type="molecule type" value="Genomic_DNA"/>
</dbReference>
<accession>A0A067PY60</accession>
<reference evidence="7" key="1">
    <citation type="journal article" date="2014" name="Proc. Natl. Acad. Sci. U.S.A.">
        <title>Extensive sampling of basidiomycete genomes demonstrates inadequacy of the white-rot/brown-rot paradigm for wood decay fungi.</title>
        <authorList>
            <person name="Riley R."/>
            <person name="Salamov A.A."/>
            <person name="Brown D.W."/>
            <person name="Nagy L.G."/>
            <person name="Floudas D."/>
            <person name="Held B.W."/>
            <person name="Levasseur A."/>
            <person name="Lombard V."/>
            <person name="Morin E."/>
            <person name="Otillar R."/>
            <person name="Lindquist E.A."/>
            <person name="Sun H."/>
            <person name="LaButti K.M."/>
            <person name="Schmutz J."/>
            <person name="Jabbour D."/>
            <person name="Luo H."/>
            <person name="Baker S.E."/>
            <person name="Pisabarro A.G."/>
            <person name="Walton J.D."/>
            <person name="Blanchette R.A."/>
            <person name="Henrissat B."/>
            <person name="Martin F."/>
            <person name="Cullen D."/>
            <person name="Hibbett D.S."/>
            <person name="Grigoriev I.V."/>
        </authorList>
    </citation>
    <scope>NUCLEOTIDE SEQUENCE [LARGE SCALE GENOMIC DNA]</scope>
    <source>
        <strain evidence="7">MUCL 33604</strain>
    </source>
</reference>
<organism evidence="6 7">
    <name type="scientific">Jaapia argillacea MUCL 33604</name>
    <dbReference type="NCBI Taxonomy" id="933084"/>
    <lineage>
        <taxon>Eukaryota</taxon>
        <taxon>Fungi</taxon>
        <taxon>Dikarya</taxon>
        <taxon>Basidiomycota</taxon>
        <taxon>Agaricomycotina</taxon>
        <taxon>Agaricomycetes</taxon>
        <taxon>Agaricomycetidae</taxon>
        <taxon>Jaapiales</taxon>
        <taxon>Jaapiaceae</taxon>
        <taxon>Jaapia</taxon>
    </lineage>
</organism>
<dbReference type="InterPro" id="IPR044878">
    <property type="entry name" value="UbiA_sf"/>
</dbReference>
<feature type="transmembrane region" description="Helical" evidence="5">
    <location>
        <begin position="43"/>
        <end position="64"/>
    </location>
</feature>
<proteinExistence type="predicted"/>
<feature type="transmembrane region" description="Helical" evidence="5">
    <location>
        <begin position="176"/>
        <end position="197"/>
    </location>
</feature>
<evidence type="ECO:0000313" key="6">
    <source>
        <dbReference type="EMBL" id="KDQ59644.1"/>
    </source>
</evidence>
<dbReference type="InterPro" id="IPR000537">
    <property type="entry name" value="UbiA_prenyltransferase"/>
</dbReference>
<dbReference type="HOGENOM" id="CLU_075132_0_0_1"/>
<keyword evidence="2 5" id="KW-0812">Transmembrane</keyword>
<feature type="transmembrane region" description="Helical" evidence="5">
    <location>
        <begin position="261"/>
        <end position="280"/>
    </location>
</feature>
<keyword evidence="3 5" id="KW-1133">Transmembrane helix</keyword>
<feature type="transmembrane region" description="Helical" evidence="5">
    <location>
        <begin position="12"/>
        <end position="31"/>
    </location>
</feature>
<protein>
    <recommendedName>
        <fullName evidence="8">UbiA prenyltransferase</fullName>
    </recommendedName>
</protein>
<dbReference type="STRING" id="933084.A0A067PY60"/>
<feature type="transmembrane region" description="Helical" evidence="5">
    <location>
        <begin position="234"/>
        <end position="254"/>
    </location>
</feature>
<evidence type="ECO:0000256" key="2">
    <source>
        <dbReference type="ARBA" id="ARBA00022692"/>
    </source>
</evidence>
<dbReference type="Proteomes" id="UP000027265">
    <property type="component" value="Unassembled WGS sequence"/>
</dbReference>
<dbReference type="AlphaFoldDB" id="A0A067PY60"/>
<dbReference type="OrthoDB" id="2753389at2759"/>
<sequence>MSIRESLVELVLATRPIMWLYFPVNFLTGYVEGKGNFLQPEPWIQLLMLTYPFSAILMGVNSVYDYETDVRNLRKSPDSAFHGKVLHPRFHGPVLCAAWISTFAAISSSLWAPLCTRHENMVVMTLAVALSWSYSAPPRFKDWPILDSVCTGALCFFLSCAGFTFTGRSLLEEFPYYSALLGICISGVQLITCADDYEPDLAAGMKTTATVCGKMCALSIALAIHLVVCLVDQGSTICGWYALGGVFIIAFGMCQDGKRLALAYHLILIWGAFLTTVYFFPRALQLLYHFLSLLLEGEGKYGYI</sequence>